<dbReference type="PROSITE" id="PS51165">
    <property type="entry name" value="THUMP"/>
    <property type="match status" value="1"/>
</dbReference>
<organism evidence="9 10">
    <name type="scientific">Candidatus Thalassospirochaeta sargassi</name>
    <dbReference type="NCBI Taxonomy" id="3119039"/>
    <lineage>
        <taxon>Bacteria</taxon>
        <taxon>Pseudomonadati</taxon>
        <taxon>Spirochaetota</taxon>
        <taxon>Spirochaetia</taxon>
        <taxon>Spirochaetales</taxon>
        <taxon>Spirochaetaceae</taxon>
        <taxon>Candidatus Thalassospirochaeta</taxon>
    </lineage>
</organism>
<evidence type="ECO:0000256" key="3">
    <source>
        <dbReference type="ARBA" id="ARBA00022603"/>
    </source>
</evidence>
<dbReference type="Pfam" id="PF01170">
    <property type="entry name" value="UPF0020"/>
    <property type="match status" value="2"/>
</dbReference>
<feature type="domain" description="THUMP" evidence="8">
    <location>
        <begin position="45"/>
        <end position="156"/>
    </location>
</feature>
<evidence type="ECO:0000256" key="7">
    <source>
        <dbReference type="PROSITE-ProRule" id="PRU00529"/>
    </source>
</evidence>
<dbReference type="SUPFAM" id="SSF53335">
    <property type="entry name" value="S-adenosyl-L-methionine-dependent methyltransferases"/>
    <property type="match status" value="2"/>
</dbReference>
<dbReference type="GO" id="GO:0005737">
    <property type="term" value="C:cytoplasm"/>
    <property type="evidence" value="ECO:0007669"/>
    <property type="project" value="UniProtKB-SubCell"/>
</dbReference>
<keyword evidence="4 6" id="KW-0808">Transferase</keyword>
<comment type="catalytic activity">
    <reaction evidence="6">
        <text>guanosine(2069) in 23S rRNA + S-adenosyl-L-methionine = N(2)-methylguanosine(2069) in 23S rRNA + S-adenosyl-L-homocysteine + H(+)</text>
        <dbReference type="Rhea" id="RHEA:43772"/>
        <dbReference type="Rhea" id="RHEA-COMP:10688"/>
        <dbReference type="Rhea" id="RHEA-COMP:10689"/>
        <dbReference type="ChEBI" id="CHEBI:15378"/>
        <dbReference type="ChEBI" id="CHEBI:57856"/>
        <dbReference type="ChEBI" id="CHEBI:59789"/>
        <dbReference type="ChEBI" id="CHEBI:74269"/>
        <dbReference type="ChEBI" id="CHEBI:74481"/>
        <dbReference type="EC" id="2.1.1.264"/>
    </reaction>
</comment>
<dbReference type="CDD" id="cd11715">
    <property type="entry name" value="THUMP_AdoMetMT"/>
    <property type="match status" value="1"/>
</dbReference>
<dbReference type="GO" id="GO:0052915">
    <property type="term" value="F:23S rRNA (guanine(2445)-N(2))-methyltransferase activity"/>
    <property type="evidence" value="ECO:0007669"/>
    <property type="project" value="UniProtKB-UniRule"/>
</dbReference>
<dbReference type="PANTHER" id="PTHR47313:SF1">
    <property type="entry name" value="RIBOSOMAL RNA LARGE SUBUNIT METHYLTRANSFERASE K_L"/>
    <property type="match status" value="1"/>
</dbReference>
<dbReference type="Proteomes" id="UP001221217">
    <property type="component" value="Unassembled WGS sequence"/>
</dbReference>
<evidence type="ECO:0000256" key="2">
    <source>
        <dbReference type="ARBA" id="ARBA00022552"/>
    </source>
</evidence>
<dbReference type="InterPro" id="IPR000241">
    <property type="entry name" value="RlmKL-like_Mtase"/>
</dbReference>
<dbReference type="EC" id="2.1.1.173" evidence="6"/>
<keyword evidence="2 6" id="KW-0698">rRNA processing</keyword>
<comment type="function">
    <text evidence="6">Specifically methylates the guanine in position 2445 (m2G2445) and the guanine in position 2069 (m7G2069) of 23S rRNA.</text>
</comment>
<dbReference type="GO" id="GO:0003723">
    <property type="term" value="F:RNA binding"/>
    <property type="evidence" value="ECO:0007669"/>
    <property type="project" value="UniProtKB-UniRule"/>
</dbReference>
<reference evidence="9 10" key="1">
    <citation type="submission" date="2022-12" db="EMBL/GenBank/DDBJ databases">
        <title>Metagenome assembled genome from gulf of manar.</title>
        <authorList>
            <person name="Kohli P."/>
            <person name="Pk S."/>
            <person name="Venkata Ramana C."/>
            <person name="Sasikala C."/>
        </authorList>
    </citation>
    <scope>NUCLEOTIDE SEQUENCE [LARGE SCALE GENOMIC DNA]</scope>
    <source>
        <strain evidence="9">JB008</strain>
    </source>
</reference>
<comment type="caution">
    <text evidence="9">The sequence shown here is derived from an EMBL/GenBank/DDBJ whole genome shotgun (WGS) entry which is preliminary data.</text>
</comment>
<dbReference type="NCBIfam" id="NF008748">
    <property type="entry name" value="PRK11783.1"/>
    <property type="match status" value="1"/>
</dbReference>
<evidence type="ECO:0000256" key="1">
    <source>
        <dbReference type="ARBA" id="ARBA00022490"/>
    </source>
</evidence>
<dbReference type="Pfam" id="PF10672">
    <property type="entry name" value="Methyltrans_SAM"/>
    <property type="match status" value="1"/>
</dbReference>
<dbReference type="InterPro" id="IPR004114">
    <property type="entry name" value="THUMP_dom"/>
</dbReference>
<dbReference type="SMART" id="SM00981">
    <property type="entry name" value="THUMP"/>
    <property type="match status" value="1"/>
</dbReference>
<keyword evidence="1 6" id="KW-0963">Cytoplasm</keyword>
<evidence type="ECO:0000259" key="8">
    <source>
        <dbReference type="PROSITE" id="PS51165"/>
    </source>
</evidence>
<evidence type="ECO:0000256" key="5">
    <source>
        <dbReference type="ARBA" id="ARBA00022691"/>
    </source>
</evidence>
<dbReference type="InterPro" id="IPR054170">
    <property type="entry name" value="RlmL_1st"/>
</dbReference>
<evidence type="ECO:0000313" key="9">
    <source>
        <dbReference type="EMBL" id="MDC7226517.1"/>
    </source>
</evidence>
<dbReference type="GO" id="GO:0070043">
    <property type="term" value="F:rRNA (guanine-N7-)-methyltransferase activity"/>
    <property type="evidence" value="ECO:0007669"/>
    <property type="project" value="UniProtKB-UniRule"/>
</dbReference>
<dbReference type="PANTHER" id="PTHR47313">
    <property type="entry name" value="RIBOSOMAL RNA LARGE SUBUNIT METHYLTRANSFERASE K/L"/>
    <property type="match status" value="1"/>
</dbReference>
<dbReference type="InterPro" id="IPR019614">
    <property type="entry name" value="SAM-dep_methyl-trfase"/>
</dbReference>
<keyword evidence="3 6" id="KW-0489">Methyltransferase</keyword>
<proteinExistence type="inferred from homology"/>
<evidence type="ECO:0000313" key="10">
    <source>
        <dbReference type="Proteomes" id="UP001221217"/>
    </source>
</evidence>
<dbReference type="EC" id="2.1.1.264" evidence="6"/>
<dbReference type="InterPro" id="IPR029063">
    <property type="entry name" value="SAM-dependent_MTases_sf"/>
</dbReference>
<dbReference type="PIRSF" id="PIRSF037618">
    <property type="entry name" value="RNA_Mtase_bacteria_prd"/>
    <property type="match status" value="1"/>
</dbReference>
<dbReference type="Pfam" id="PF02926">
    <property type="entry name" value="THUMP"/>
    <property type="match status" value="1"/>
</dbReference>
<comment type="catalytic activity">
    <reaction evidence="6">
        <text>guanosine(2445) in 23S rRNA + S-adenosyl-L-methionine = N(2)-methylguanosine(2445) in 23S rRNA + S-adenosyl-L-homocysteine + H(+)</text>
        <dbReference type="Rhea" id="RHEA:42740"/>
        <dbReference type="Rhea" id="RHEA-COMP:10215"/>
        <dbReference type="Rhea" id="RHEA-COMP:10216"/>
        <dbReference type="ChEBI" id="CHEBI:15378"/>
        <dbReference type="ChEBI" id="CHEBI:57856"/>
        <dbReference type="ChEBI" id="CHEBI:59789"/>
        <dbReference type="ChEBI" id="CHEBI:74269"/>
        <dbReference type="ChEBI" id="CHEBI:74481"/>
        <dbReference type="EC" id="2.1.1.173"/>
    </reaction>
</comment>
<protein>
    <recommendedName>
        <fullName evidence="6">Ribosomal RNA large subunit methyltransferase K/L</fullName>
    </recommendedName>
    <domain>
        <recommendedName>
            <fullName evidence="6">23S rRNA m2G2445 methyltransferase</fullName>
            <ecNumber evidence="6">2.1.1.173</ecNumber>
        </recommendedName>
        <alternativeName>
            <fullName evidence="6">rRNA (guanine-N(2)-)-methyltransferase RlmL</fullName>
        </alternativeName>
    </domain>
    <domain>
        <recommendedName>
            <fullName evidence="6">23S rRNA m7G2069 methyltransferase</fullName>
            <ecNumber evidence="6">2.1.1.264</ecNumber>
        </recommendedName>
        <alternativeName>
            <fullName evidence="6">rRNA (guanine-N(7)-)-methyltransferase RlmK</fullName>
        </alternativeName>
    </domain>
</protein>
<accession>A0AAJ1MJG2</accession>
<dbReference type="Gene3D" id="3.30.2130.30">
    <property type="match status" value="1"/>
</dbReference>
<dbReference type="EMBL" id="JAQQAL010000012">
    <property type="protein sequence ID" value="MDC7226517.1"/>
    <property type="molecule type" value="Genomic_DNA"/>
</dbReference>
<evidence type="ECO:0000256" key="4">
    <source>
        <dbReference type="ARBA" id="ARBA00022679"/>
    </source>
</evidence>
<dbReference type="Gene3D" id="3.30.750.80">
    <property type="entry name" value="RNA methyltransferase domain (HRMD) like"/>
    <property type="match status" value="1"/>
</dbReference>
<comment type="subcellular location">
    <subcellularLocation>
        <location evidence="6">Cytoplasm</location>
    </subcellularLocation>
</comment>
<name>A0AAJ1MJG2_9SPIO</name>
<dbReference type="AlphaFoldDB" id="A0AAJ1MJG2"/>
<keyword evidence="5 6" id="KW-0949">S-adenosyl-L-methionine</keyword>
<comment type="similarity">
    <text evidence="6">Belongs to the methyltransferase superfamily. RlmKL family.</text>
</comment>
<dbReference type="InterPro" id="IPR017244">
    <property type="entry name" value="23SrRNA_methyltr_KL"/>
</dbReference>
<keyword evidence="7" id="KW-0694">RNA-binding</keyword>
<gene>
    <name evidence="9" type="primary">rlmKL</name>
    <name evidence="6" type="synonym">rlmL</name>
    <name evidence="9" type="ORF">PQJ61_07110</name>
</gene>
<dbReference type="Pfam" id="PF22020">
    <property type="entry name" value="RlmL_1st"/>
    <property type="match status" value="1"/>
</dbReference>
<dbReference type="CDD" id="cd02440">
    <property type="entry name" value="AdoMet_MTases"/>
    <property type="match status" value="1"/>
</dbReference>
<dbReference type="HAMAP" id="MF_01858">
    <property type="entry name" value="23SrRNA_methyltr_KL"/>
    <property type="match status" value="1"/>
</dbReference>
<sequence>MESFTFFATCPFYLEELLKSELESFGATDFQISHGGVGFNGGFETAYRACLWSRIANRILFPILSFDAEAPEDIRKASEGFEWENHFPQTSTFAVDATLTKTKICTPDYAALSVKDGIVDRARKLTGSRPNVDINNPDIRLHIHITLSRAAIAIDLSGEGLHKRGYRLETVRAGVRENTAAAVLMRGGWPELAAGLRQPSGTTDTPCFLDPMCGSGTLVTEAAMMAADIAPALNRRRFGFEKWLKHDEALWQKLRAEAHERMRAGLEAVKQASCGRTLFFGRDINATAVRTARTNIGASPVSELLRVGIIDVASGDFLEDGIPAALEKSTGNNGNTVVSGSGSRMLAVNPPYGERLNRDDDMIGFYRRMGEVLRRDYRGWKISLLTGHRELSDALGLRADKLNTVYNGGLRCTLAHFRMFNDKPAAGKTTGEDRGTRTACKTGIMDGDTGKKSSWPAYEELSPGSQMMYNRLKKNSKRLKNWLKKSGLSCYRLYDADMPEYSAAVDIYPPEVVIQEYMPPKTIDRVAASRRLDEAVKAVQSYLELPETSVKLKTRAKQRGNSQYNKKSSVKKLDPIANRRLIKEHELKFFIDTTTYLDTGIFLDSRPIRRLLREEANGKSFLNLFCYTGTASVYAASGGAISTTSVDTSKTYLEWAEANMKINNFRNDSHAYVKADCMRWLKNAVGSWDLIYLDPPTFSNSKDRVEIFDLQNDHEELIRLTVSKLNEDGVLIFCNNFRKFKLSADIENELDITEISGETIDPDFERKKNIHRCWRILKQKSI</sequence>
<evidence type="ECO:0000256" key="6">
    <source>
        <dbReference type="HAMAP-Rule" id="MF_01858"/>
    </source>
</evidence>
<dbReference type="Gene3D" id="3.40.50.150">
    <property type="entry name" value="Vaccinia Virus protein VP39"/>
    <property type="match status" value="2"/>
</dbReference>